<dbReference type="EMBL" id="PTJO01000003">
    <property type="protein sequence ID" value="RNE49742.1"/>
    <property type="molecule type" value="Genomic_DNA"/>
</dbReference>
<feature type="DNA-binding region" description="H-T-H motif" evidence="4">
    <location>
        <begin position="33"/>
        <end position="52"/>
    </location>
</feature>
<evidence type="ECO:0000256" key="2">
    <source>
        <dbReference type="ARBA" id="ARBA00023125"/>
    </source>
</evidence>
<keyword evidence="7" id="KW-1185">Reference proteome</keyword>
<name>A0A3M8KB35_9CORY</name>
<dbReference type="PROSITE" id="PS50977">
    <property type="entry name" value="HTH_TETR_2"/>
    <property type="match status" value="1"/>
</dbReference>
<comment type="caution">
    <text evidence="6">The sequence shown here is derived from an EMBL/GenBank/DDBJ whole genome shotgun (WGS) entry which is preliminary data.</text>
</comment>
<dbReference type="AlphaFoldDB" id="A0A3M8KB35"/>
<dbReference type="Pfam" id="PF00440">
    <property type="entry name" value="TetR_N"/>
    <property type="match status" value="1"/>
</dbReference>
<dbReference type="PANTHER" id="PTHR30055:SF238">
    <property type="entry name" value="MYCOFACTOCIN BIOSYNTHESIS TRANSCRIPTIONAL REGULATOR MFTR-RELATED"/>
    <property type="match status" value="1"/>
</dbReference>
<organism evidence="6 7">
    <name type="scientific">Corynebacterium alimapuense</name>
    <dbReference type="NCBI Taxonomy" id="1576874"/>
    <lineage>
        <taxon>Bacteria</taxon>
        <taxon>Bacillati</taxon>
        <taxon>Actinomycetota</taxon>
        <taxon>Actinomycetes</taxon>
        <taxon>Mycobacteriales</taxon>
        <taxon>Corynebacteriaceae</taxon>
        <taxon>Corynebacterium</taxon>
    </lineage>
</organism>
<gene>
    <name evidence="6" type="ORF">C5L39_02580</name>
</gene>
<dbReference type="InterPro" id="IPR001647">
    <property type="entry name" value="HTH_TetR"/>
</dbReference>
<keyword evidence="3" id="KW-0804">Transcription</keyword>
<reference evidence="6 7" key="1">
    <citation type="submission" date="2018-02" db="EMBL/GenBank/DDBJ databases">
        <title>Corynebacterium alimpuense sp. nov., a marine obligate actinomycete isolated from sediments of Valparaiso bay, Chile.</title>
        <authorList>
            <person name="Claverias F."/>
            <person name="Gonzales-Siles L."/>
            <person name="Salva-Serra F."/>
            <person name="Inganaes E."/>
            <person name="Molin K."/>
            <person name="Cumsille A."/>
            <person name="Undabarrena A."/>
            <person name="Couve E."/>
            <person name="Moore E.R.B."/>
            <person name="Gomila M."/>
            <person name="Camara B."/>
        </authorList>
    </citation>
    <scope>NUCLEOTIDE SEQUENCE [LARGE SCALE GENOMIC DNA]</scope>
    <source>
        <strain evidence="6 7">CCUG 69366</strain>
    </source>
</reference>
<evidence type="ECO:0000313" key="6">
    <source>
        <dbReference type="EMBL" id="RNE49742.1"/>
    </source>
</evidence>
<evidence type="ECO:0000259" key="5">
    <source>
        <dbReference type="PROSITE" id="PS50977"/>
    </source>
</evidence>
<dbReference type="OrthoDB" id="8688418at2"/>
<keyword evidence="2 4" id="KW-0238">DNA-binding</keyword>
<dbReference type="Proteomes" id="UP000266975">
    <property type="component" value="Unassembled WGS sequence"/>
</dbReference>
<dbReference type="GO" id="GO:0003700">
    <property type="term" value="F:DNA-binding transcription factor activity"/>
    <property type="evidence" value="ECO:0007669"/>
    <property type="project" value="TreeGrafter"/>
</dbReference>
<feature type="domain" description="HTH tetR-type" evidence="5">
    <location>
        <begin position="10"/>
        <end position="70"/>
    </location>
</feature>
<keyword evidence="1" id="KW-0805">Transcription regulation</keyword>
<dbReference type="InterPro" id="IPR050109">
    <property type="entry name" value="HTH-type_TetR-like_transc_reg"/>
</dbReference>
<dbReference type="Gene3D" id="1.10.357.10">
    <property type="entry name" value="Tetracycline Repressor, domain 2"/>
    <property type="match status" value="1"/>
</dbReference>
<evidence type="ECO:0000256" key="1">
    <source>
        <dbReference type="ARBA" id="ARBA00023015"/>
    </source>
</evidence>
<dbReference type="InterPro" id="IPR009057">
    <property type="entry name" value="Homeodomain-like_sf"/>
</dbReference>
<accession>A0A3M8KB35</accession>
<evidence type="ECO:0000256" key="4">
    <source>
        <dbReference type="PROSITE-ProRule" id="PRU00335"/>
    </source>
</evidence>
<protein>
    <submittedName>
        <fullName evidence="6">TetR/AcrR family transcriptional regulator</fullName>
    </submittedName>
</protein>
<dbReference type="GO" id="GO:0000976">
    <property type="term" value="F:transcription cis-regulatory region binding"/>
    <property type="evidence" value="ECO:0007669"/>
    <property type="project" value="TreeGrafter"/>
</dbReference>
<proteinExistence type="predicted"/>
<evidence type="ECO:0000256" key="3">
    <source>
        <dbReference type="ARBA" id="ARBA00023163"/>
    </source>
</evidence>
<evidence type="ECO:0000313" key="7">
    <source>
        <dbReference type="Proteomes" id="UP000266975"/>
    </source>
</evidence>
<dbReference type="PANTHER" id="PTHR30055">
    <property type="entry name" value="HTH-TYPE TRANSCRIPTIONAL REGULATOR RUTR"/>
    <property type="match status" value="1"/>
</dbReference>
<dbReference type="SUPFAM" id="SSF46689">
    <property type="entry name" value="Homeodomain-like"/>
    <property type="match status" value="1"/>
</dbReference>
<sequence length="196" mass="21515">MISRREKKKQRTRLDLATAAVELLVSEGEEGATVAAIAARAGVSTRTFHNYFAAREDAFLYFIEITVRNWVSQVEDMPEGLAPHDLMRRAISAMCARPDNDLAAPPNLVTVGEHVAANLGPAGRERARRIFDGLQDTLIARSHGSLTELRALTLINVSLAVSGTVFEIAQRNQIPPGPQLQEMLDDAFSFVAEGYR</sequence>